<dbReference type="VEuPathDB" id="FungiDB:Z519_07438"/>
<keyword evidence="8" id="KW-1185">Reference proteome</keyword>
<dbReference type="EC" id="2.1.1.22" evidence="2"/>
<dbReference type="GO" id="GO:0032259">
    <property type="term" value="P:methylation"/>
    <property type="evidence" value="ECO:0007669"/>
    <property type="project" value="UniProtKB-KW"/>
</dbReference>
<evidence type="ECO:0000256" key="5">
    <source>
        <dbReference type="ARBA" id="ARBA00022691"/>
    </source>
</evidence>
<dbReference type="AlphaFoldDB" id="A0A0D2FYE9"/>
<dbReference type="InterPro" id="IPR029063">
    <property type="entry name" value="SAM-dependent_MTases_sf"/>
</dbReference>
<dbReference type="SUPFAM" id="SSF53335">
    <property type="entry name" value="S-adenosyl-L-methionine-dependent methyltransferases"/>
    <property type="match status" value="1"/>
</dbReference>
<dbReference type="OrthoDB" id="978at2759"/>
<evidence type="ECO:0000256" key="6">
    <source>
        <dbReference type="SAM" id="MobiDB-lite"/>
    </source>
</evidence>
<reference evidence="7" key="1">
    <citation type="submission" date="2015-01" db="EMBL/GenBank/DDBJ databases">
        <title>The Genome Sequence of Cladophialophora bantiana CBS 173.52.</title>
        <authorList>
            <consortium name="The Broad Institute Genomics Platform"/>
            <person name="Cuomo C."/>
            <person name="de Hoog S."/>
            <person name="Gorbushina A."/>
            <person name="Stielow B."/>
            <person name="Teixiera M."/>
            <person name="Abouelleil A."/>
            <person name="Chapman S.B."/>
            <person name="Priest M."/>
            <person name="Young S.K."/>
            <person name="Wortman J."/>
            <person name="Nusbaum C."/>
            <person name="Birren B."/>
        </authorList>
    </citation>
    <scope>NUCLEOTIDE SEQUENCE [LARGE SCALE GENOMIC DNA]</scope>
    <source>
        <strain evidence="7">CBS 173.52</strain>
    </source>
</reference>
<dbReference type="Proteomes" id="UP000053789">
    <property type="component" value="Unassembled WGS sequence"/>
</dbReference>
<dbReference type="HOGENOM" id="CLU_030612_1_2_1"/>
<dbReference type="Gene3D" id="3.40.50.150">
    <property type="entry name" value="Vaccinia Virus protein VP39"/>
    <property type="match status" value="1"/>
</dbReference>
<feature type="region of interest" description="Disordered" evidence="6">
    <location>
        <begin position="405"/>
        <end position="443"/>
    </location>
</feature>
<dbReference type="PANTHER" id="PTHR12303">
    <property type="entry name" value="CARNOSINE N-METHYLTRANSFERASE"/>
    <property type="match status" value="1"/>
</dbReference>
<dbReference type="InterPro" id="IPR012901">
    <property type="entry name" value="CARME"/>
</dbReference>
<dbReference type="GO" id="GO:0030735">
    <property type="term" value="F:carnosine N-methyltransferase activity"/>
    <property type="evidence" value="ECO:0007669"/>
    <property type="project" value="UniProtKB-EC"/>
</dbReference>
<protein>
    <recommendedName>
        <fullName evidence="2">carnosine N-methyltransferase</fullName>
        <ecNumber evidence="2">2.1.1.22</ecNumber>
    </recommendedName>
</protein>
<evidence type="ECO:0000256" key="4">
    <source>
        <dbReference type="ARBA" id="ARBA00022679"/>
    </source>
</evidence>
<dbReference type="RefSeq" id="XP_016618141.1">
    <property type="nucleotide sequence ID" value="XM_016765172.1"/>
</dbReference>
<name>A0A0D2FYE9_CLAB1</name>
<keyword evidence="3" id="KW-0489">Methyltransferase</keyword>
<dbReference type="PANTHER" id="PTHR12303:SF6">
    <property type="entry name" value="CARNOSINE N-METHYLTRANSFERASE"/>
    <property type="match status" value="1"/>
</dbReference>
<dbReference type="EMBL" id="KN846990">
    <property type="protein sequence ID" value="KIW91472.1"/>
    <property type="molecule type" value="Genomic_DNA"/>
</dbReference>
<accession>A0A0D2FYE9</accession>
<organism evidence="7 8">
    <name type="scientific">Cladophialophora bantiana (strain ATCC 10958 / CBS 173.52 / CDC B-1940 / NIH 8579)</name>
    <name type="common">Xylohypha bantiana</name>
    <dbReference type="NCBI Taxonomy" id="1442370"/>
    <lineage>
        <taxon>Eukaryota</taxon>
        <taxon>Fungi</taxon>
        <taxon>Dikarya</taxon>
        <taxon>Ascomycota</taxon>
        <taxon>Pezizomycotina</taxon>
        <taxon>Eurotiomycetes</taxon>
        <taxon>Chaetothyriomycetidae</taxon>
        <taxon>Chaetothyriales</taxon>
        <taxon>Herpotrichiellaceae</taxon>
        <taxon>Cladophialophora</taxon>
    </lineage>
</organism>
<comment type="similarity">
    <text evidence="1">Belongs to the carnosine N-methyltransferase family.</text>
</comment>
<gene>
    <name evidence="7" type="ORF">Z519_07438</name>
</gene>
<keyword evidence="5" id="KW-0949">S-adenosyl-L-methionine</keyword>
<evidence type="ECO:0000313" key="8">
    <source>
        <dbReference type="Proteomes" id="UP000053789"/>
    </source>
</evidence>
<dbReference type="SMART" id="SM01296">
    <property type="entry name" value="N2227"/>
    <property type="match status" value="1"/>
</dbReference>
<evidence type="ECO:0000256" key="2">
    <source>
        <dbReference type="ARBA" id="ARBA00012003"/>
    </source>
</evidence>
<proteinExistence type="inferred from homology"/>
<dbReference type="Pfam" id="PF07942">
    <property type="entry name" value="CARME"/>
    <property type="match status" value="1"/>
</dbReference>
<sequence>MAGVQHTEDAAVSQPKPLFHDAGPLADPLERRVIFAALDSFHLHMVFDRNYPDQRMSAPDTDGGQGGMAAFRLAASSYGMIALLARGVLNEGLVLDRGQGPLNFTSHDAYRKNAHYNTTHRRRQNLYALPSVQWRMLAAPPFSILDTLNAVDDALDHNADLADQIFRLGAGAFGLPEKPHVDSWMNWQGKAKPNDISKAHSTIRQFYRDWSHEGFTLEVEPLLKTILSDLESIFPAVQQHNQSPSLLLPGAGLGRVLFELSLRGFHATGNEISYHQLLASNFILNNAERAHQYSVYPFAHTFTNVVSRANQLKCYTVPDVHPGEAFSSRLSAGLPVGEMNMTAGDFVLSYSTPDSKETFDGVVSLFFVDTAPNLLRYIQTVRNCLKTGGAWINIGPLLWHFDDRGPGGNTDDDDELGDNTRPESGPSSQPKPDLEDKGIAEPGSFELTDEEVVQLVSRTGFEVITHEILPADSGYIQDPNSLLQNRYRCSHWVARKV</sequence>
<evidence type="ECO:0000313" key="7">
    <source>
        <dbReference type="EMBL" id="KIW91472.1"/>
    </source>
</evidence>
<dbReference type="GeneID" id="27700366"/>
<keyword evidence="4" id="KW-0808">Transferase</keyword>
<evidence type="ECO:0000256" key="1">
    <source>
        <dbReference type="ARBA" id="ARBA00010086"/>
    </source>
</evidence>
<evidence type="ECO:0000256" key="3">
    <source>
        <dbReference type="ARBA" id="ARBA00022603"/>
    </source>
</evidence>